<evidence type="ECO:0000313" key="2">
    <source>
        <dbReference type="EMBL" id="MBS0969571.1"/>
    </source>
</evidence>
<comment type="caution">
    <text evidence="2">The sequence shown here is derived from an EMBL/GenBank/DDBJ whole genome shotgun (WGS) entry which is preliminary data.</text>
</comment>
<dbReference type="EMBL" id="JAERKB010000008">
    <property type="protein sequence ID" value="MBS0969571.1"/>
    <property type="molecule type" value="Genomic_DNA"/>
</dbReference>
<protein>
    <submittedName>
        <fullName evidence="2">DUF943 family protein</fullName>
    </submittedName>
</protein>
<dbReference type="InterPro" id="IPR010351">
    <property type="entry name" value="DUF943"/>
</dbReference>
<sequence length="163" mass="18924">MKKYKKIALSTLTISLLSFALWRLCQTPEIINIHQKNHLTSIVVKNFPITNNGKITWWLKNKKLLKIKYGIPIQNPKTGNYNITIWDIGDGYRVNTWTDQDSDLLCFKGMKTEANCIEKNILMRISRYSGPWFGGVVIDYTVGEDTYRQHGENGKIKRVKDEE</sequence>
<accession>A0ABS5JI85</accession>
<evidence type="ECO:0000256" key="1">
    <source>
        <dbReference type="SAM" id="SignalP"/>
    </source>
</evidence>
<dbReference type="Pfam" id="PF06092">
    <property type="entry name" value="DUF943"/>
    <property type="match status" value="1"/>
</dbReference>
<evidence type="ECO:0000313" key="3">
    <source>
        <dbReference type="Proteomes" id="UP000680634"/>
    </source>
</evidence>
<name>A0ABS5JI85_9GAMM</name>
<organism evidence="2 3">
    <name type="scientific">Nissabacter archeti</name>
    <dbReference type="NCBI Taxonomy" id="1917880"/>
    <lineage>
        <taxon>Bacteria</taxon>
        <taxon>Pseudomonadati</taxon>
        <taxon>Pseudomonadota</taxon>
        <taxon>Gammaproteobacteria</taxon>
        <taxon>Enterobacterales</taxon>
        <taxon>Yersiniaceae</taxon>
        <taxon>Nissabacter</taxon>
    </lineage>
</organism>
<feature type="signal peptide" evidence="1">
    <location>
        <begin position="1"/>
        <end position="20"/>
    </location>
</feature>
<proteinExistence type="predicted"/>
<keyword evidence="1" id="KW-0732">Signal</keyword>
<keyword evidence="3" id="KW-1185">Reference proteome</keyword>
<feature type="chain" id="PRO_5046111111" evidence="1">
    <location>
        <begin position="21"/>
        <end position="163"/>
    </location>
</feature>
<dbReference type="RefSeq" id="WP_212589243.1">
    <property type="nucleotide sequence ID" value="NZ_JAERKB010000008.1"/>
</dbReference>
<dbReference type="Proteomes" id="UP000680634">
    <property type="component" value="Unassembled WGS sequence"/>
</dbReference>
<reference evidence="3" key="1">
    <citation type="submission" date="2023-07" db="EMBL/GenBank/DDBJ databases">
        <title>Genome-inferred correspondence between phylogeny and metabolic traits in the wild Drosophila gut microbiome.</title>
        <authorList>
            <person name="Bueno E."/>
            <person name="Blow F."/>
            <person name="Douglas A.E."/>
        </authorList>
    </citation>
    <scope>NUCLEOTIDE SEQUENCE [LARGE SCALE GENOMIC DNA]</scope>
    <source>
        <strain evidence="3">JGM97</strain>
    </source>
</reference>
<gene>
    <name evidence="2" type="ORF">JK232_11785</name>
</gene>